<organism evidence="2 3">
    <name type="scientific">Thermoflexibacter ruber</name>
    <dbReference type="NCBI Taxonomy" id="1003"/>
    <lineage>
        <taxon>Bacteria</taxon>
        <taxon>Pseudomonadati</taxon>
        <taxon>Bacteroidota</taxon>
        <taxon>Cytophagia</taxon>
        <taxon>Cytophagales</taxon>
        <taxon>Thermoflexibacteraceae</taxon>
        <taxon>Thermoflexibacter</taxon>
    </lineage>
</organism>
<evidence type="ECO:0000313" key="3">
    <source>
        <dbReference type="Proteomes" id="UP000199513"/>
    </source>
</evidence>
<reference evidence="2 3" key="1">
    <citation type="submission" date="2016-10" db="EMBL/GenBank/DDBJ databases">
        <authorList>
            <person name="de Groot N.N."/>
        </authorList>
    </citation>
    <scope>NUCLEOTIDE SEQUENCE [LARGE SCALE GENOMIC DNA]</scope>
    <source>
        <strain>GEY</strain>
        <strain evidence="3">DSM 9560</strain>
    </source>
</reference>
<protein>
    <submittedName>
        <fullName evidence="2">HipA N-terminal domain-containing protein</fullName>
    </submittedName>
</protein>
<gene>
    <name evidence="2" type="ORF">SAMN04488541_102031</name>
</gene>
<proteinExistence type="predicted"/>
<dbReference type="Pfam" id="PF13657">
    <property type="entry name" value="Couple_hipA"/>
    <property type="match status" value="1"/>
</dbReference>
<dbReference type="RefSeq" id="WP_091545575.1">
    <property type="nucleotide sequence ID" value="NZ_FONY01000020.1"/>
</dbReference>
<dbReference type="AlphaFoldDB" id="A0A1I2GUW7"/>
<dbReference type="EMBL" id="FONY01000020">
    <property type="protein sequence ID" value="SFF20953.1"/>
    <property type="molecule type" value="Genomic_DNA"/>
</dbReference>
<dbReference type="InterPro" id="IPR017508">
    <property type="entry name" value="HipA_N1"/>
</dbReference>
<feature type="domain" description="HipA N-terminal subdomain 1" evidence="1">
    <location>
        <begin position="13"/>
        <end position="66"/>
    </location>
</feature>
<accession>A0A1I2GUW7</accession>
<evidence type="ECO:0000259" key="1">
    <source>
        <dbReference type="Pfam" id="PF13657"/>
    </source>
</evidence>
<dbReference type="Proteomes" id="UP000199513">
    <property type="component" value="Unassembled WGS sequence"/>
</dbReference>
<keyword evidence="3" id="KW-1185">Reference proteome</keyword>
<sequence>MRTQKNKSSQKVKVYKNGIWVGNLYKEVKNGKISYRFRYYPRYFNNPTTQAISLSLPKTNKNTNQRYSFSLLFWANLRRLLQGAPNEDR</sequence>
<evidence type="ECO:0000313" key="2">
    <source>
        <dbReference type="EMBL" id="SFF20953.1"/>
    </source>
</evidence>
<dbReference type="STRING" id="1003.SAMN04488541_102031"/>
<name>A0A1I2GUW7_9BACT</name>